<evidence type="ECO:0000313" key="1">
    <source>
        <dbReference type="EMBL" id="KAK7068703.1"/>
    </source>
</evidence>
<evidence type="ECO:0000313" key="2">
    <source>
        <dbReference type="Proteomes" id="UP001381693"/>
    </source>
</evidence>
<reference evidence="1 2" key="1">
    <citation type="submission" date="2023-11" db="EMBL/GenBank/DDBJ databases">
        <title>Halocaridina rubra genome assembly.</title>
        <authorList>
            <person name="Smith C."/>
        </authorList>
    </citation>
    <scope>NUCLEOTIDE SEQUENCE [LARGE SCALE GENOMIC DNA]</scope>
    <source>
        <strain evidence="1">EP-1</strain>
        <tissue evidence="1">Whole</tissue>
    </source>
</reference>
<sequence>MFYSFIPVAVYTQDFSQSVANCNLLREGEDMEEEEEDEKMEGVNNVFRQSGWPGSSVINIETKLTLYSGNMK</sequence>
<gene>
    <name evidence="1" type="ORF">SK128_027119</name>
</gene>
<name>A0AAN8WUK7_HALRR</name>
<comment type="caution">
    <text evidence="1">The sequence shown here is derived from an EMBL/GenBank/DDBJ whole genome shotgun (WGS) entry which is preliminary data.</text>
</comment>
<keyword evidence="2" id="KW-1185">Reference proteome</keyword>
<dbReference type="Proteomes" id="UP001381693">
    <property type="component" value="Unassembled WGS sequence"/>
</dbReference>
<dbReference type="AlphaFoldDB" id="A0AAN8WUK7"/>
<dbReference type="EMBL" id="JAXCGZ010017149">
    <property type="protein sequence ID" value="KAK7068703.1"/>
    <property type="molecule type" value="Genomic_DNA"/>
</dbReference>
<organism evidence="1 2">
    <name type="scientific">Halocaridina rubra</name>
    <name type="common">Hawaiian red shrimp</name>
    <dbReference type="NCBI Taxonomy" id="373956"/>
    <lineage>
        <taxon>Eukaryota</taxon>
        <taxon>Metazoa</taxon>
        <taxon>Ecdysozoa</taxon>
        <taxon>Arthropoda</taxon>
        <taxon>Crustacea</taxon>
        <taxon>Multicrustacea</taxon>
        <taxon>Malacostraca</taxon>
        <taxon>Eumalacostraca</taxon>
        <taxon>Eucarida</taxon>
        <taxon>Decapoda</taxon>
        <taxon>Pleocyemata</taxon>
        <taxon>Caridea</taxon>
        <taxon>Atyoidea</taxon>
        <taxon>Atyidae</taxon>
        <taxon>Halocaridina</taxon>
    </lineage>
</organism>
<accession>A0AAN8WUK7</accession>
<protein>
    <submittedName>
        <fullName evidence="1">Uncharacterized protein</fullName>
    </submittedName>
</protein>
<proteinExistence type="predicted"/>